<evidence type="ECO:0000313" key="2">
    <source>
        <dbReference type="Proteomes" id="UP000054485"/>
    </source>
</evidence>
<dbReference type="AlphaFoldDB" id="A0A0D0BGR6"/>
<reference evidence="1 2" key="1">
    <citation type="submission" date="2014-04" db="EMBL/GenBank/DDBJ databases">
        <authorList>
            <consortium name="DOE Joint Genome Institute"/>
            <person name="Kuo A."/>
            <person name="Ruytinx J."/>
            <person name="Rineau F."/>
            <person name="Colpaert J."/>
            <person name="Kohler A."/>
            <person name="Nagy L.G."/>
            <person name="Floudas D."/>
            <person name="Copeland A."/>
            <person name="Barry K.W."/>
            <person name="Cichocki N."/>
            <person name="Veneault-Fourrey C."/>
            <person name="LaButti K."/>
            <person name="Lindquist E.A."/>
            <person name="Lipzen A."/>
            <person name="Lundell T."/>
            <person name="Morin E."/>
            <person name="Murat C."/>
            <person name="Sun H."/>
            <person name="Tunlid A."/>
            <person name="Henrissat B."/>
            <person name="Grigoriev I.V."/>
            <person name="Hibbett D.S."/>
            <person name="Martin F."/>
            <person name="Nordberg H.P."/>
            <person name="Cantor M.N."/>
            <person name="Hua S.X."/>
        </authorList>
    </citation>
    <scope>NUCLEOTIDE SEQUENCE [LARGE SCALE GENOMIC DNA]</scope>
    <source>
        <strain evidence="1 2">UH-Slu-Lm8-n1</strain>
    </source>
</reference>
<sequence length="57" mass="6617">MLKSLIFVSVEFSSSNYAINMFESLSKPRTSYAYYFLYKMDSKAGKTVCRKHAHTHT</sequence>
<name>A0A0D0BGR6_9AGAM</name>
<dbReference type="InParanoid" id="A0A0D0BGR6"/>
<dbReference type="EMBL" id="KN835240">
    <property type="protein sequence ID" value="KIK42403.1"/>
    <property type="molecule type" value="Genomic_DNA"/>
</dbReference>
<dbReference type="Proteomes" id="UP000054485">
    <property type="component" value="Unassembled WGS sequence"/>
</dbReference>
<reference evidence="2" key="2">
    <citation type="submission" date="2015-01" db="EMBL/GenBank/DDBJ databases">
        <title>Evolutionary Origins and Diversification of the Mycorrhizal Mutualists.</title>
        <authorList>
            <consortium name="DOE Joint Genome Institute"/>
            <consortium name="Mycorrhizal Genomics Consortium"/>
            <person name="Kohler A."/>
            <person name="Kuo A."/>
            <person name="Nagy L.G."/>
            <person name="Floudas D."/>
            <person name="Copeland A."/>
            <person name="Barry K.W."/>
            <person name="Cichocki N."/>
            <person name="Veneault-Fourrey C."/>
            <person name="LaButti K."/>
            <person name="Lindquist E.A."/>
            <person name="Lipzen A."/>
            <person name="Lundell T."/>
            <person name="Morin E."/>
            <person name="Murat C."/>
            <person name="Riley R."/>
            <person name="Ohm R."/>
            <person name="Sun H."/>
            <person name="Tunlid A."/>
            <person name="Henrissat B."/>
            <person name="Grigoriev I.V."/>
            <person name="Hibbett D.S."/>
            <person name="Martin F."/>
        </authorList>
    </citation>
    <scope>NUCLEOTIDE SEQUENCE [LARGE SCALE GENOMIC DNA]</scope>
    <source>
        <strain evidence="2">UH-Slu-Lm8-n1</strain>
    </source>
</reference>
<gene>
    <name evidence="1" type="ORF">CY34DRAFT_146176</name>
</gene>
<keyword evidence="2" id="KW-1185">Reference proteome</keyword>
<accession>A0A0D0BGR6</accession>
<protein>
    <submittedName>
        <fullName evidence="1">Uncharacterized protein</fullName>
    </submittedName>
</protein>
<organism evidence="1 2">
    <name type="scientific">Suillus luteus UH-Slu-Lm8-n1</name>
    <dbReference type="NCBI Taxonomy" id="930992"/>
    <lineage>
        <taxon>Eukaryota</taxon>
        <taxon>Fungi</taxon>
        <taxon>Dikarya</taxon>
        <taxon>Basidiomycota</taxon>
        <taxon>Agaricomycotina</taxon>
        <taxon>Agaricomycetes</taxon>
        <taxon>Agaricomycetidae</taxon>
        <taxon>Boletales</taxon>
        <taxon>Suillineae</taxon>
        <taxon>Suillaceae</taxon>
        <taxon>Suillus</taxon>
    </lineage>
</organism>
<proteinExistence type="predicted"/>
<dbReference type="HOGENOM" id="CLU_2997988_0_0_1"/>
<dbReference type="OrthoDB" id="2661665at2759"/>
<evidence type="ECO:0000313" key="1">
    <source>
        <dbReference type="EMBL" id="KIK42403.1"/>
    </source>
</evidence>